<gene>
    <name evidence="1" type="ORF">SAMN02910293_01149</name>
</gene>
<sequence length="71" mass="8035">MITDLSQFTKKSGDRLFELGLEETSFSRPRVWLADSDDVSKQIQMTIKPKEPPEGGSTNKVSGFNCLWELN</sequence>
<evidence type="ECO:0000313" key="2">
    <source>
        <dbReference type="Proteomes" id="UP000182508"/>
    </source>
</evidence>
<proteinExistence type="predicted"/>
<dbReference type="Proteomes" id="UP000182508">
    <property type="component" value="Unassembled WGS sequence"/>
</dbReference>
<organism evidence="1 2">
    <name type="scientific">Streptococcus henryi</name>
    <dbReference type="NCBI Taxonomy" id="439219"/>
    <lineage>
        <taxon>Bacteria</taxon>
        <taxon>Bacillati</taxon>
        <taxon>Bacillota</taxon>
        <taxon>Bacilli</taxon>
        <taxon>Lactobacillales</taxon>
        <taxon>Streptococcaceae</taxon>
        <taxon>Streptococcus</taxon>
    </lineage>
</organism>
<dbReference type="AlphaFoldDB" id="A0A1G6BPU6"/>
<accession>A0A1G6BPU6</accession>
<keyword evidence="2" id="KW-1185">Reference proteome</keyword>
<dbReference type="EMBL" id="FMXP01000013">
    <property type="protein sequence ID" value="SDB22651.1"/>
    <property type="molecule type" value="Genomic_DNA"/>
</dbReference>
<name>A0A1G6BPU6_9STRE</name>
<protein>
    <submittedName>
        <fullName evidence="1">Uncharacterized protein</fullName>
    </submittedName>
</protein>
<evidence type="ECO:0000313" key="1">
    <source>
        <dbReference type="EMBL" id="SDB22651.1"/>
    </source>
</evidence>
<reference evidence="1 2" key="1">
    <citation type="submission" date="2016-10" db="EMBL/GenBank/DDBJ databases">
        <authorList>
            <person name="de Groot N.N."/>
        </authorList>
    </citation>
    <scope>NUCLEOTIDE SEQUENCE [LARGE SCALE GENOMIC DNA]</scope>
    <source>
        <strain evidence="1 2">A-4</strain>
    </source>
</reference>